<comment type="similarity">
    <text evidence="6">Belongs to the MscS (TC 1.A.23) family.</text>
</comment>
<proteinExistence type="inferred from homology"/>
<dbReference type="Gene3D" id="3.30.70.100">
    <property type="match status" value="1"/>
</dbReference>
<dbReference type="InterPro" id="IPR011066">
    <property type="entry name" value="MscS_channel_C_sf"/>
</dbReference>
<dbReference type="Proteomes" id="UP001237448">
    <property type="component" value="Unassembled WGS sequence"/>
</dbReference>
<dbReference type="SUPFAM" id="SSF51206">
    <property type="entry name" value="cAMP-binding domain-like"/>
    <property type="match status" value="1"/>
</dbReference>
<dbReference type="CDD" id="cd00038">
    <property type="entry name" value="CAP_ED"/>
    <property type="match status" value="1"/>
</dbReference>
<dbReference type="InterPro" id="IPR045275">
    <property type="entry name" value="MscS_archaea/bacteria_type"/>
</dbReference>
<dbReference type="InterPro" id="IPR010920">
    <property type="entry name" value="LSM_dom_sf"/>
</dbReference>
<dbReference type="InterPro" id="IPR023408">
    <property type="entry name" value="MscS_beta-dom_sf"/>
</dbReference>
<dbReference type="SUPFAM" id="SSF50182">
    <property type="entry name" value="Sm-like ribonucleoproteins"/>
    <property type="match status" value="1"/>
</dbReference>
<keyword evidence="6" id="KW-0407">Ion channel</keyword>
<dbReference type="Pfam" id="PF00924">
    <property type="entry name" value="MS_channel_2nd"/>
    <property type="match status" value="1"/>
</dbReference>
<evidence type="ECO:0000256" key="4">
    <source>
        <dbReference type="ARBA" id="ARBA00022989"/>
    </source>
</evidence>
<dbReference type="InterPro" id="IPR014710">
    <property type="entry name" value="RmlC-like_jellyroll"/>
</dbReference>
<comment type="caution">
    <text evidence="8">The sequence shown here is derived from an EMBL/GenBank/DDBJ whole genome shotgun (WGS) entry which is preliminary data.</text>
</comment>
<evidence type="ECO:0000256" key="6">
    <source>
        <dbReference type="RuleBase" id="RU369025"/>
    </source>
</evidence>
<keyword evidence="4 6" id="KW-1133">Transmembrane helix</keyword>
<evidence type="ECO:0000256" key="3">
    <source>
        <dbReference type="ARBA" id="ARBA00022692"/>
    </source>
</evidence>
<dbReference type="Gene3D" id="2.60.120.10">
    <property type="entry name" value="Jelly Rolls"/>
    <property type="match status" value="1"/>
</dbReference>
<dbReference type="Gene3D" id="1.10.287.1260">
    <property type="match status" value="1"/>
</dbReference>
<dbReference type="InterPro" id="IPR000595">
    <property type="entry name" value="cNMP-bd_dom"/>
</dbReference>
<sequence>MPLPPVSELILTTVLACLTAGNWRIAWRPAWLRMATGAFFFVLLTLLTVKTSGPPVAPVFDTASMAIGLWQQGLVAAWWILGGRLVVGLLRLPLFRERGTGEAKLGSDLVAGIVYIAAVLAVVNFVFDLPVRALLATSGVIAIVLALALQNTLADVFAGIAVGIEHPYSIGDRIWIDGAIEGVIVQVNWRSIRIRTDGNDIATVPNSLIAKARVINRSKPTTRRDDAVQVSCDASAKPDLVMDLLRQATMLCPKILADPAPSVLLSRIGLRSNSYDIAFSVAHTDHLGAMKSLLLKEVLRQFRYHNIRTSLPAGAAVDGLASPLVETLTPEQLLAEIPLFAALAAEKRDALARTMVRRMFEPTKTVLSQGEAGAGLFIVASGVVEGSRMMAGHSHVVGRFGPGDSFGEISLLTDGPNPGTLVAVTRCILFELRRNELQPLLAAEPRLAAALEASARRGQAFLARDAAKAASAPPGPPAQFLAQIRAFFKP</sequence>
<evidence type="ECO:0000256" key="5">
    <source>
        <dbReference type="ARBA" id="ARBA00023136"/>
    </source>
</evidence>
<dbReference type="PANTHER" id="PTHR30221:SF1">
    <property type="entry name" value="SMALL-CONDUCTANCE MECHANOSENSITIVE CHANNEL"/>
    <property type="match status" value="1"/>
</dbReference>
<evidence type="ECO:0000256" key="2">
    <source>
        <dbReference type="ARBA" id="ARBA00022475"/>
    </source>
</evidence>
<comment type="subcellular location">
    <subcellularLocation>
        <location evidence="6">Cell inner membrane</location>
        <topology evidence="6">Multi-pass membrane protein</topology>
    </subcellularLocation>
    <subcellularLocation>
        <location evidence="1">Cell membrane</location>
        <topology evidence="1">Multi-pass membrane protein</topology>
    </subcellularLocation>
</comment>
<keyword evidence="3 6" id="KW-0812">Transmembrane</keyword>
<feature type="domain" description="Cyclic nucleotide-binding" evidence="7">
    <location>
        <begin position="339"/>
        <end position="441"/>
    </location>
</feature>
<keyword evidence="6" id="KW-0406">Ion transport</keyword>
<dbReference type="Gene3D" id="2.30.30.60">
    <property type="match status" value="1"/>
</dbReference>
<gene>
    <name evidence="8" type="ORF">J3R73_005705</name>
</gene>
<keyword evidence="5 6" id="KW-0472">Membrane</keyword>
<dbReference type="InterPro" id="IPR006685">
    <property type="entry name" value="MscS_channel_2nd"/>
</dbReference>
<keyword evidence="6" id="KW-0813">Transport</keyword>
<feature type="transmembrane region" description="Helical" evidence="6">
    <location>
        <begin position="69"/>
        <end position="93"/>
    </location>
</feature>
<evidence type="ECO:0000313" key="9">
    <source>
        <dbReference type="Proteomes" id="UP001237448"/>
    </source>
</evidence>
<reference evidence="8 9" key="1">
    <citation type="submission" date="2023-07" db="EMBL/GenBank/DDBJ databases">
        <title>Genomic Encyclopedia of Type Strains, Phase IV (KMG-IV): sequencing the most valuable type-strain genomes for metagenomic binning, comparative biology and taxonomic classification.</title>
        <authorList>
            <person name="Goeker M."/>
        </authorList>
    </citation>
    <scope>NUCLEOTIDE SEQUENCE [LARGE SCALE GENOMIC DNA]</scope>
    <source>
        <strain evidence="8 9">DSM 5896</strain>
    </source>
</reference>
<dbReference type="EMBL" id="JAUSVK010000001">
    <property type="protein sequence ID" value="MDQ0395913.1"/>
    <property type="molecule type" value="Genomic_DNA"/>
</dbReference>
<keyword evidence="6" id="KW-0997">Cell inner membrane</keyword>
<accession>A0ABU0FPB5</accession>
<keyword evidence="2" id="KW-1003">Cell membrane</keyword>
<dbReference type="SMART" id="SM00100">
    <property type="entry name" value="cNMP"/>
    <property type="match status" value="1"/>
</dbReference>
<evidence type="ECO:0000259" key="7">
    <source>
        <dbReference type="PROSITE" id="PS50042"/>
    </source>
</evidence>
<dbReference type="PANTHER" id="PTHR30221">
    <property type="entry name" value="SMALL-CONDUCTANCE MECHANOSENSITIVE CHANNEL"/>
    <property type="match status" value="1"/>
</dbReference>
<feature type="transmembrane region" description="Helical" evidence="6">
    <location>
        <begin position="30"/>
        <end position="49"/>
    </location>
</feature>
<dbReference type="PROSITE" id="PS50042">
    <property type="entry name" value="CNMP_BINDING_3"/>
    <property type="match status" value="1"/>
</dbReference>
<protein>
    <recommendedName>
        <fullName evidence="6">Small-conductance mechanosensitive channel</fullName>
    </recommendedName>
</protein>
<evidence type="ECO:0000256" key="1">
    <source>
        <dbReference type="ARBA" id="ARBA00004651"/>
    </source>
</evidence>
<comment type="subunit">
    <text evidence="6">Homoheptamer.</text>
</comment>
<name>A0ABU0FPB5_9HYPH</name>
<feature type="transmembrane region" description="Helical" evidence="6">
    <location>
        <begin position="105"/>
        <end position="127"/>
    </location>
</feature>
<dbReference type="SUPFAM" id="SSF82689">
    <property type="entry name" value="Mechanosensitive channel protein MscS (YggB), C-terminal domain"/>
    <property type="match status" value="1"/>
</dbReference>
<keyword evidence="9" id="KW-1185">Reference proteome</keyword>
<dbReference type="InterPro" id="IPR018490">
    <property type="entry name" value="cNMP-bd_dom_sf"/>
</dbReference>
<evidence type="ECO:0000313" key="8">
    <source>
        <dbReference type="EMBL" id="MDQ0395913.1"/>
    </source>
</evidence>
<dbReference type="Pfam" id="PF00027">
    <property type="entry name" value="cNMP_binding"/>
    <property type="match status" value="1"/>
</dbReference>
<organism evidence="8 9">
    <name type="scientific">Labrys monachus</name>
    <dbReference type="NCBI Taxonomy" id="217067"/>
    <lineage>
        <taxon>Bacteria</taxon>
        <taxon>Pseudomonadati</taxon>
        <taxon>Pseudomonadota</taxon>
        <taxon>Alphaproteobacteria</taxon>
        <taxon>Hyphomicrobiales</taxon>
        <taxon>Xanthobacteraceae</taxon>
        <taxon>Labrys</taxon>
    </lineage>
</organism>
<dbReference type="RefSeq" id="WP_307435323.1">
    <property type="nucleotide sequence ID" value="NZ_JAUSVK010000001.1"/>
</dbReference>
<comment type="function">
    <text evidence="6">Mechanosensitive channel that participates in the regulation of osmotic pressure changes within the cell, opening in response to stretch forces in the membrane lipid bilayer, without the need for other proteins. Contributes to normal resistance to hypoosmotic shock. Forms an ion channel of 1.0 nanosiemens conductance with a slight preference for anions.</text>
</comment>
<feature type="transmembrane region" description="Helical" evidence="6">
    <location>
        <begin position="133"/>
        <end position="149"/>
    </location>
</feature>